<dbReference type="Pfam" id="PF03631">
    <property type="entry name" value="Virul_fac_BrkB"/>
    <property type="match status" value="1"/>
</dbReference>
<dbReference type="EMBL" id="JASTZU010000048">
    <property type="protein sequence ID" value="MDL4841826.1"/>
    <property type="molecule type" value="Genomic_DNA"/>
</dbReference>
<keyword evidence="4 6" id="KW-1133">Transmembrane helix</keyword>
<comment type="caution">
    <text evidence="7">The sequence shown here is derived from an EMBL/GenBank/DDBJ whole genome shotgun (WGS) entry which is preliminary data.</text>
</comment>
<evidence type="ECO:0000256" key="6">
    <source>
        <dbReference type="SAM" id="Phobius"/>
    </source>
</evidence>
<evidence type="ECO:0000256" key="2">
    <source>
        <dbReference type="ARBA" id="ARBA00022475"/>
    </source>
</evidence>
<evidence type="ECO:0000256" key="5">
    <source>
        <dbReference type="ARBA" id="ARBA00023136"/>
    </source>
</evidence>
<dbReference type="PIRSF" id="PIRSF035875">
    <property type="entry name" value="RNase_BN"/>
    <property type="match status" value="1"/>
</dbReference>
<proteinExistence type="predicted"/>
<sequence length="275" mass="30981">MRNVLDFLKHLFKRTMDDDVFGLAAQLAYFFLLSLFPFMIFLFTLIGYLPIEEINVIEFIQTYAPQEIVQLINENVTQITNERNGGLLSIGIIGTLWSASNGINAIMRSFNKAYNVEEDRSFIVSRLIAIVLTVAMLIVIIIAFLLPIFGKMIGVYLFSFIGLSEGFMSVWDTLRWVISSVVFFIVLLALYILAPNKKVHIKDVAIGAIFATICWQLVSLAFSQYVNTIGNYSATYGSLGGVIILMIWFFISGIIIITGGEINALMKLRRIERNS</sequence>
<reference evidence="7 8" key="1">
    <citation type="submission" date="2023-06" db="EMBL/GenBank/DDBJ databases">
        <title>Aquibacillus rhizosphaerae LR5S19.</title>
        <authorList>
            <person name="Sun J.-Q."/>
        </authorList>
    </citation>
    <scope>NUCLEOTIDE SEQUENCE [LARGE SCALE GENOMIC DNA]</scope>
    <source>
        <strain evidence="7 8">LR5S19</strain>
    </source>
</reference>
<dbReference type="InterPro" id="IPR017039">
    <property type="entry name" value="Virul_fac_BrkB"/>
</dbReference>
<feature type="transmembrane region" description="Helical" evidence="6">
    <location>
        <begin position="206"/>
        <end position="226"/>
    </location>
</feature>
<feature type="transmembrane region" description="Helical" evidence="6">
    <location>
        <begin position="127"/>
        <end position="146"/>
    </location>
</feature>
<organism evidence="7 8">
    <name type="scientific">Aquibacillus rhizosphaerae</name>
    <dbReference type="NCBI Taxonomy" id="3051431"/>
    <lineage>
        <taxon>Bacteria</taxon>
        <taxon>Bacillati</taxon>
        <taxon>Bacillota</taxon>
        <taxon>Bacilli</taxon>
        <taxon>Bacillales</taxon>
        <taxon>Bacillaceae</taxon>
        <taxon>Aquibacillus</taxon>
    </lineage>
</organism>
<evidence type="ECO:0000256" key="4">
    <source>
        <dbReference type="ARBA" id="ARBA00022989"/>
    </source>
</evidence>
<accession>A0ABT7L7I9</accession>
<dbReference type="PANTHER" id="PTHR30213">
    <property type="entry name" value="INNER MEMBRANE PROTEIN YHJD"/>
    <property type="match status" value="1"/>
</dbReference>
<keyword evidence="2" id="KW-1003">Cell membrane</keyword>
<dbReference type="RefSeq" id="WP_285933107.1">
    <property type="nucleotide sequence ID" value="NZ_JASTZU010000048.1"/>
</dbReference>
<dbReference type="Proteomes" id="UP001235343">
    <property type="component" value="Unassembled WGS sequence"/>
</dbReference>
<dbReference type="NCBIfam" id="TIGR00765">
    <property type="entry name" value="yihY_not_rbn"/>
    <property type="match status" value="1"/>
</dbReference>
<evidence type="ECO:0000256" key="3">
    <source>
        <dbReference type="ARBA" id="ARBA00022692"/>
    </source>
</evidence>
<feature type="transmembrane region" description="Helical" evidence="6">
    <location>
        <begin position="87"/>
        <end position="107"/>
    </location>
</feature>
<feature type="transmembrane region" description="Helical" evidence="6">
    <location>
        <begin position="238"/>
        <end position="260"/>
    </location>
</feature>
<comment type="subcellular location">
    <subcellularLocation>
        <location evidence="1">Cell membrane</location>
        <topology evidence="1">Multi-pass membrane protein</topology>
    </subcellularLocation>
</comment>
<evidence type="ECO:0000256" key="1">
    <source>
        <dbReference type="ARBA" id="ARBA00004651"/>
    </source>
</evidence>
<protein>
    <submittedName>
        <fullName evidence="7">YihY/virulence factor BrkB family protein</fullName>
    </submittedName>
</protein>
<feature type="transmembrane region" description="Helical" evidence="6">
    <location>
        <begin position="20"/>
        <end position="49"/>
    </location>
</feature>
<keyword evidence="8" id="KW-1185">Reference proteome</keyword>
<dbReference type="PANTHER" id="PTHR30213:SF0">
    <property type="entry name" value="UPF0761 MEMBRANE PROTEIN YIHY"/>
    <property type="match status" value="1"/>
</dbReference>
<feature type="transmembrane region" description="Helical" evidence="6">
    <location>
        <begin position="176"/>
        <end position="194"/>
    </location>
</feature>
<keyword evidence="5 6" id="KW-0472">Membrane</keyword>
<gene>
    <name evidence="7" type="ORF">QQS35_15405</name>
</gene>
<evidence type="ECO:0000313" key="8">
    <source>
        <dbReference type="Proteomes" id="UP001235343"/>
    </source>
</evidence>
<evidence type="ECO:0000313" key="7">
    <source>
        <dbReference type="EMBL" id="MDL4841826.1"/>
    </source>
</evidence>
<keyword evidence="3 6" id="KW-0812">Transmembrane</keyword>
<name>A0ABT7L7I9_9BACI</name>